<dbReference type="Proteomes" id="UP000003648">
    <property type="component" value="Unassembled WGS sequence"/>
</dbReference>
<proteinExistence type="predicted"/>
<comment type="caution">
    <text evidence="1">The sequence shown here is derived from an EMBL/GenBank/DDBJ whole genome shotgun (WGS) entry which is preliminary data.</text>
</comment>
<evidence type="ECO:0000313" key="2">
    <source>
        <dbReference type="Proteomes" id="UP000003648"/>
    </source>
</evidence>
<name>E1NRY4_9LACO</name>
<accession>E1NRY4</accession>
<dbReference type="EMBL" id="AEHQ01000030">
    <property type="protein sequence ID" value="EFO71131.1"/>
    <property type="molecule type" value="Genomic_DNA"/>
</dbReference>
<reference evidence="1 2" key="1">
    <citation type="submission" date="2010-09" db="EMBL/GenBank/DDBJ databases">
        <authorList>
            <person name="Durkin A.S."/>
            <person name="Madupu R."/>
            <person name="Torralba M."/>
            <person name="Gillis M."/>
            <person name="Methe B."/>
            <person name="Sutton G."/>
            <person name="Nelson K.E."/>
        </authorList>
    </citation>
    <scope>NUCLEOTIDE SEQUENCE [LARGE SCALE GENOMIC DNA]</scope>
    <source>
        <strain evidence="1 2">LactinV 01V1-a</strain>
    </source>
</reference>
<protein>
    <submittedName>
        <fullName evidence="1">Uncharacterized protein</fullName>
    </submittedName>
</protein>
<evidence type="ECO:0000313" key="1">
    <source>
        <dbReference type="EMBL" id="EFO71131.1"/>
    </source>
</evidence>
<organism evidence="1 2">
    <name type="scientific">Lactobacillus iners LactinV 01V1-a</name>
    <dbReference type="NCBI Taxonomy" id="879297"/>
    <lineage>
        <taxon>Bacteria</taxon>
        <taxon>Bacillati</taxon>
        <taxon>Bacillota</taxon>
        <taxon>Bacilli</taxon>
        <taxon>Lactobacillales</taxon>
        <taxon>Lactobacillaceae</taxon>
        <taxon>Lactobacillus</taxon>
    </lineage>
</organism>
<gene>
    <name evidence="1" type="ORF">HMPREF9211_1520</name>
</gene>
<sequence>MIEDLREQGQIKDLPYVQEEKNNLINIVGNIVGEVDVVERENKNKVANFSVISKDDEGNKIYHNC</sequence>
<dbReference type="AlphaFoldDB" id="E1NRY4"/>